<keyword evidence="4" id="KW-1185">Reference proteome</keyword>
<dbReference type="Pfam" id="PF07510">
    <property type="entry name" value="GmrSD_C"/>
    <property type="match status" value="1"/>
</dbReference>
<evidence type="ECO:0000259" key="2">
    <source>
        <dbReference type="Pfam" id="PF07510"/>
    </source>
</evidence>
<dbReference type="Proteomes" id="UP000270046">
    <property type="component" value="Chromosome"/>
</dbReference>
<gene>
    <name evidence="3" type="ORF">HYN43_002600</name>
</gene>
<dbReference type="AlphaFoldDB" id="A0A494VMR0"/>
<dbReference type="InterPro" id="IPR004919">
    <property type="entry name" value="GmrSD_N"/>
</dbReference>
<dbReference type="PANTHER" id="PTHR35149">
    <property type="entry name" value="SLL5132 PROTEIN"/>
    <property type="match status" value="1"/>
</dbReference>
<organism evidence="3 4">
    <name type="scientific">Mucilaginibacter celer</name>
    <dbReference type="NCBI Taxonomy" id="2305508"/>
    <lineage>
        <taxon>Bacteria</taxon>
        <taxon>Pseudomonadati</taxon>
        <taxon>Bacteroidota</taxon>
        <taxon>Sphingobacteriia</taxon>
        <taxon>Sphingobacteriales</taxon>
        <taxon>Sphingobacteriaceae</taxon>
        <taxon>Mucilaginibacter</taxon>
    </lineage>
</organism>
<sequence length="575" mass="67568">MSESNLRLRPVNDLLKDSFIVPDYQRGYRWTPKEVTALLNDIWSFFTENQNSRKEVYYCLQPLVVIEDDGKWILVDGQQRLTTIYLILTYLKDGLLFLGKTKYTLSYDTRPGSEAFLKQLNEAEKNDNIDYFHMWEAYNAIGKWFDGQDGSVRYALLNTLLSNDEVGKNVKFIWYEIDPAEAVSIFTRINMGKIPLTNAELIKALFLRKDNFSEKERQHIYARQLEIASEWDRMENTLQKDPFWYFIHDNSTKYDTRIEFIFDLLKGKMAKHDDYHTFIEFSKDFENQGIGPIWMTVKRYFMTLEEWYNDRVLFHYIGFLIITGSKISDLFDQSGKLTKSAFKDFLKDKIREKLDLGDLEEITYSHTGKVRNVLLLHNIETILQNEGSNVRFQFDEFKKQSWDIEHISSVASEMPSSGKSRRWMENVRDYFTGNTVFDHYEKGSPEINEIVNQLINLLQKESYSDKEFESLYHRVIGYFKEGDQSESSSGSSLTHSIANLTLLDSSTNRSYQNAVFPVKRKQILKNDIGGLFVPVCTKNVFLKYYSDELNDVMFWQKSDASAYLANMNEVLDYYL</sequence>
<evidence type="ECO:0000259" key="1">
    <source>
        <dbReference type="Pfam" id="PF03235"/>
    </source>
</evidence>
<evidence type="ECO:0000313" key="4">
    <source>
        <dbReference type="Proteomes" id="UP000270046"/>
    </source>
</evidence>
<dbReference type="PANTHER" id="PTHR35149:SF1">
    <property type="entry name" value="DUF5655 DOMAIN-CONTAINING PROTEIN"/>
    <property type="match status" value="1"/>
</dbReference>
<dbReference type="RefSeq" id="WP_119407970.1">
    <property type="nucleotide sequence ID" value="NZ_CP032869.1"/>
</dbReference>
<feature type="domain" description="GmrSD restriction endonucleases C-terminal" evidence="2">
    <location>
        <begin position="486"/>
        <end position="526"/>
    </location>
</feature>
<proteinExistence type="predicted"/>
<name>A0A494VMR0_9SPHI</name>
<dbReference type="EMBL" id="CP032869">
    <property type="protein sequence ID" value="AYL94250.1"/>
    <property type="molecule type" value="Genomic_DNA"/>
</dbReference>
<protein>
    <submittedName>
        <fullName evidence="3">DUF262 domain-containing protein</fullName>
    </submittedName>
</protein>
<dbReference type="InterPro" id="IPR011089">
    <property type="entry name" value="GmrSD_C"/>
</dbReference>
<dbReference type="Pfam" id="PF03235">
    <property type="entry name" value="GmrSD_N"/>
    <property type="match status" value="1"/>
</dbReference>
<evidence type="ECO:0000313" key="3">
    <source>
        <dbReference type="EMBL" id="AYL94250.1"/>
    </source>
</evidence>
<reference evidence="3 4" key="1">
    <citation type="submission" date="2018-10" db="EMBL/GenBank/DDBJ databases">
        <title>Genome sequencing of Mucilaginibacter sp. HYN0043.</title>
        <authorList>
            <person name="Kim M."/>
            <person name="Yi H."/>
        </authorList>
    </citation>
    <scope>NUCLEOTIDE SEQUENCE [LARGE SCALE GENOMIC DNA]</scope>
    <source>
        <strain evidence="3 4">HYN0043</strain>
    </source>
</reference>
<accession>A0A494VMR0</accession>
<dbReference type="KEGG" id="muh:HYN43_002600"/>
<dbReference type="OrthoDB" id="9798761at2"/>
<feature type="domain" description="GmrSD restriction endonucleases N-terminal" evidence="1">
    <location>
        <begin position="12"/>
        <end position="207"/>
    </location>
</feature>